<dbReference type="Gene3D" id="3.20.20.80">
    <property type="entry name" value="Glycosidases"/>
    <property type="match status" value="1"/>
</dbReference>
<proteinExistence type="inferred from homology"/>
<keyword evidence="4" id="KW-0378">Hydrolase</keyword>
<feature type="signal peptide" evidence="8">
    <location>
        <begin position="1"/>
        <end position="16"/>
    </location>
</feature>
<evidence type="ECO:0000313" key="12">
    <source>
        <dbReference type="Proteomes" id="UP001148614"/>
    </source>
</evidence>
<sequence>MAVFRVALSFVTTVLCCSVASSSRLTGIPTLPFNVSSDEAYAVSSIKSIIVDRAYANHVDESGETLIPPTLHDFASTFAADLNAIWGLNVSVAVASQPRPRSIYLSISENPSFSYASGEPSSEGYAFEVTASGIVVHGASPLGVWWGTRSLIQQSILSNGSLPLGKSVDTPGWRLRGMMLDAGRHFYPPEFIVEICSYMSFFKQNALQLHLSDNLYNSAIYSRERSLSLYARFRLWSESPEVEGLNRFRNESYTKREFKSIQSECAARGVTIIPEIEAPGHALPIVQWKPELGLTTDLSLLNISHPDTIPTMKTVWGTFLDWFDSKTVHIGADEYTAEVSEYNRFVNEMAEFIHTNSSKTVRIWGTFPPRPEYDNITTDVSIQHWEFFEDNPLYDYIKNNYSVVNSDDTFYVVNKWSGSYPQKVNIAKSFTGNPATGGIWQPYIFDTNNATNNPERSNKRVLGAIAPLWNDYGPNATVYSEAYYAWKEGIPALADKQWGGDLLEPEFSSIFPSLHALIPGQNLERSIPSIGSTIFHYGAAGNPSEQDTYTTKDRRERRRKIPDLSGNDYHASTNCSSTANNTLLITQSCTLQTPFSSKGRNYTLSMKLYIDSAQPDAHLISGGDSSLLLTPNITLFASGNYYRLNSTVPLQTWVELDIIGRGERTLARVRETSLEEAFPLSNAEADTAEDITGATGAEEEEFQAILGINGALFVWAPIAVEAPIAILGGGGGGGGGWTGEVAGLMLSSEAE</sequence>
<dbReference type="InterPro" id="IPR029018">
    <property type="entry name" value="Hex-like_dom2"/>
</dbReference>
<evidence type="ECO:0000256" key="6">
    <source>
        <dbReference type="PIRSR" id="PIRSR625705-1"/>
    </source>
</evidence>
<dbReference type="InterPro" id="IPR025705">
    <property type="entry name" value="Beta_hexosaminidase_sua/sub"/>
</dbReference>
<evidence type="ECO:0000259" key="10">
    <source>
        <dbReference type="Pfam" id="PF02838"/>
    </source>
</evidence>
<dbReference type="InterPro" id="IPR015883">
    <property type="entry name" value="Glyco_hydro_20_cat"/>
</dbReference>
<feature type="active site" description="Proton donor" evidence="6">
    <location>
        <position position="334"/>
    </location>
</feature>
<dbReference type="CDD" id="cd06564">
    <property type="entry name" value="GH20_DspB_LnbB-like"/>
    <property type="match status" value="1"/>
</dbReference>
<protein>
    <recommendedName>
        <fullName evidence="3">beta-N-acetylhexosaminidase</fullName>
        <ecNumber evidence="3">3.2.1.52</ecNumber>
    </recommendedName>
</protein>
<name>A0A9W8NJT7_9PEZI</name>
<dbReference type="PANTHER" id="PTHR43678">
    <property type="entry name" value="PUTATIVE (AFU_ORTHOLOGUE AFUA_2G00640)-RELATED"/>
    <property type="match status" value="1"/>
</dbReference>
<evidence type="ECO:0000256" key="7">
    <source>
        <dbReference type="SAM" id="MobiDB-lite"/>
    </source>
</evidence>
<gene>
    <name evidence="11" type="ORF">NPX13_g2327</name>
</gene>
<dbReference type="InterPro" id="IPR052764">
    <property type="entry name" value="GH20_Enzymes"/>
</dbReference>
<dbReference type="GO" id="GO:0004563">
    <property type="term" value="F:beta-N-acetylhexosaminidase activity"/>
    <property type="evidence" value="ECO:0007669"/>
    <property type="project" value="UniProtKB-EC"/>
</dbReference>
<evidence type="ECO:0000256" key="1">
    <source>
        <dbReference type="ARBA" id="ARBA00001231"/>
    </source>
</evidence>
<dbReference type="Pfam" id="PF02838">
    <property type="entry name" value="Glyco_hydro_20b"/>
    <property type="match status" value="1"/>
</dbReference>
<evidence type="ECO:0000256" key="5">
    <source>
        <dbReference type="ARBA" id="ARBA00023295"/>
    </source>
</evidence>
<evidence type="ECO:0000313" key="11">
    <source>
        <dbReference type="EMBL" id="KAJ3578235.1"/>
    </source>
</evidence>
<feature type="region of interest" description="Disordered" evidence="7">
    <location>
        <begin position="541"/>
        <end position="567"/>
    </location>
</feature>
<evidence type="ECO:0000259" key="9">
    <source>
        <dbReference type="Pfam" id="PF00728"/>
    </source>
</evidence>
<keyword evidence="8" id="KW-0732">Signal</keyword>
<comment type="caution">
    <text evidence="11">The sequence shown here is derived from an EMBL/GenBank/DDBJ whole genome shotgun (WGS) entry which is preliminary data.</text>
</comment>
<dbReference type="PRINTS" id="PR00738">
    <property type="entry name" value="GLHYDRLASE20"/>
</dbReference>
<feature type="domain" description="Glycoside hydrolase family 20 catalytic" evidence="9">
    <location>
        <begin position="175"/>
        <end position="352"/>
    </location>
</feature>
<feature type="chain" id="PRO_5040950518" description="beta-N-acetylhexosaminidase" evidence="8">
    <location>
        <begin position="17"/>
        <end position="751"/>
    </location>
</feature>
<evidence type="ECO:0000256" key="4">
    <source>
        <dbReference type="ARBA" id="ARBA00022801"/>
    </source>
</evidence>
<dbReference type="SUPFAM" id="SSF51445">
    <property type="entry name" value="(Trans)glycosidases"/>
    <property type="match status" value="1"/>
</dbReference>
<organism evidence="11 12">
    <name type="scientific">Xylaria arbuscula</name>
    <dbReference type="NCBI Taxonomy" id="114810"/>
    <lineage>
        <taxon>Eukaryota</taxon>
        <taxon>Fungi</taxon>
        <taxon>Dikarya</taxon>
        <taxon>Ascomycota</taxon>
        <taxon>Pezizomycotina</taxon>
        <taxon>Sordariomycetes</taxon>
        <taxon>Xylariomycetidae</taxon>
        <taxon>Xylariales</taxon>
        <taxon>Xylariaceae</taxon>
        <taxon>Xylaria</taxon>
    </lineage>
</organism>
<comment type="catalytic activity">
    <reaction evidence="1">
        <text>Hydrolysis of terminal non-reducing N-acetyl-D-hexosamine residues in N-acetyl-beta-D-hexosaminides.</text>
        <dbReference type="EC" id="3.2.1.52"/>
    </reaction>
</comment>
<keyword evidence="5" id="KW-0326">Glycosidase</keyword>
<dbReference type="EC" id="3.2.1.52" evidence="3"/>
<dbReference type="EMBL" id="JANPWZ010000241">
    <property type="protein sequence ID" value="KAJ3578235.1"/>
    <property type="molecule type" value="Genomic_DNA"/>
</dbReference>
<reference evidence="11" key="1">
    <citation type="submission" date="2022-07" db="EMBL/GenBank/DDBJ databases">
        <title>Genome Sequence of Xylaria arbuscula.</title>
        <authorList>
            <person name="Buettner E."/>
        </authorList>
    </citation>
    <scope>NUCLEOTIDE SEQUENCE</scope>
    <source>
        <strain evidence="11">VT107</strain>
    </source>
</reference>
<dbReference type="Proteomes" id="UP001148614">
    <property type="component" value="Unassembled WGS sequence"/>
</dbReference>
<dbReference type="SUPFAM" id="SSF55545">
    <property type="entry name" value="beta-N-acetylhexosaminidase-like domain"/>
    <property type="match status" value="1"/>
</dbReference>
<feature type="domain" description="Beta-hexosaminidase bacterial type N-terminal" evidence="10">
    <location>
        <begin position="72"/>
        <end position="153"/>
    </location>
</feature>
<dbReference type="InterPro" id="IPR017853">
    <property type="entry name" value="GH"/>
</dbReference>
<dbReference type="AlphaFoldDB" id="A0A9W8NJT7"/>
<evidence type="ECO:0000256" key="8">
    <source>
        <dbReference type="SAM" id="SignalP"/>
    </source>
</evidence>
<dbReference type="InterPro" id="IPR015882">
    <property type="entry name" value="HEX_bac_N"/>
</dbReference>
<dbReference type="PANTHER" id="PTHR43678:SF1">
    <property type="entry name" value="BETA-N-ACETYLHEXOSAMINIDASE"/>
    <property type="match status" value="1"/>
</dbReference>
<dbReference type="Gene3D" id="3.30.379.10">
    <property type="entry name" value="Chitobiase/beta-hexosaminidase domain 2-like"/>
    <property type="match status" value="1"/>
</dbReference>
<dbReference type="GO" id="GO:0005975">
    <property type="term" value="P:carbohydrate metabolic process"/>
    <property type="evidence" value="ECO:0007669"/>
    <property type="project" value="InterPro"/>
</dbReference>
<dbReference type="Pfam" id="PF00728">
    <property type="entry name" value="Glyco_hydro_20"/>
    <property type="match status" value="1"/>
</dbReference>
<accession>A0A9W8NJT7</accession>
<evidence type="ECO:0000256" key="3">
    <source>
        <dbReference type="ARBA" id="ARBA00012663"/>
    </source>
</evidence>
<comment type="similarity">
    <text evidence="2">Belongs to the glycosyl hydrolase 20 family.</text>
</comment>
<evidence type="ECO:0000256" key="2">
    <source>
        <dbReference type="ARBA" id="ARBA00006285"/>
    </source>
</evidence>
<keyword evidence="12" id="KW-1185">Reference proteome</keyword>
<dbReference type="VEuPathDB" id="FungiDB:F4678DRAFT_364169"/>